<gene>
    <name evidence="1" type="ORF">G4223_07835</name>
</gene>
<name>A0A7C9QTM6_9PROT</name>
<accession>A0A7C9QTM6</accession>
<dbReference type="RefSeq" id="WP_163677382.1">
    <property type="nucleotide sequence ID" value="NZ_JAAIYP010000034.1"/>
</dbReference>
<evidence type="ECO:0000313" key="2">
    <source>
        <dbReference type="Proteomes" id="UP000480684"/>
    </source>
</evidence>
<sequence length="251" mass="28261">MRTADVKAALRRAYPAPEYAILFEVADATGARHSRFADAVAMSLWPSRGLTVDGFEIKVSRSDWLREKAKPEKAETIARFCDYWWLVVPKGLVKVEELPATWGLKEVSEAGEVRTAKSPEKLNAQPLDRLFVASMLRNAGKVDDEEVQTRVNALLGDRVEREVERRLRFHESSKPRYEKLDALIQELKNDGEWFGDEEVLDAVRMVLKSGVLRSYGGLISVHKSLTEMADHIGKAMGVLNMPEPGKKRGRA</sequence>
<dbReference type="Proteomes" id="UP000480684">
    <property type="component" value="Unassembled WGS sequence"/>
</dbReference>
<comment type="caution">
    <text evidence="1">The sequence shown here is derived from an EMBL/GenBank/DDBJ whole genome shotgun (WGS) entry which is preliminary data.</text>
</comment>
<dbReference type="EMBL" id="JAAIYP010000034">
    <property type="protein sequence ID" value="NFV80017.1"/>
    <property type="molecule type" value="Genomic_DNA"/>
</dbReference>
<evidence type="ECO:0008006" key="3">
    <source>
        <dbReference type="Google" id="ProtNLM"/>
    </source>
</evidence>
<dbReference type="AlphaFoldDB" id="A0A7C9QTM6"/>
<protein>
    <recommendedName>
        <fullName evidence="3">MmcB family DNA repair protein</fullName>
    </recommendedName>
</protein>
<proteinExistence type="predicted"/>
<reference evidence="1 2" key="1">
    <citation type="submission" date="2020-02" db="EMBL/GenBank/DDBJ databases">
        <authorList>
            <person name="Dziuba M."/>
            <person name="Kuznetsov B."/>
            <person name="Mardanov A."/>
            <person name="Ravin N."/>
            <person name="Grouzdev D."/>
        </authorList>
    </citation>
    <scope>NUCLEOTIDE SEQUENCE [LARGE SCALE GENOMIC DNA]</scope>
    <source>
        <strain evidence="1 2">SpK</strain>
    </source>
</reference>
<keyword evidence="2" id="KW-1185">Reference proteome</keyword>
<evidence type="ECO:0000313" key="1">
    <source>
        <dbReference type="EMBL" id="NFV80017.1"/>
    </source>
</evidence>
<organism evidence="1 2">
    <name type="scientific">Magnetospirillum aberrantis SpK</name>
    <dbReference type="NCBI Taxonomy" id="908842"/>
    <lineage>
        <taxon>Bacteria</taxon>
        <taxon>Pseudomonadati</taxon>
        <taxon>Pseudomonadota</taxon>
        <taxon>Alphaproteobacteria</taxon>
        <taxon>Rhodospirillales</taxon>
        <taxon>Rhodospirillaceae</taxon>
        <taxon>Magnetospirillum</taxon>
    </lineage>
</organism>